<dbReference type="Proteomes" id="UP000092574">
    <property type="component" value="Chromosome"/>
</dbReference>
<dbReference type="EMBL" id="CP015405">
    <property type="protein sequence ID" value="ANU75448.1"/>
    <property type="molecule type" value="Genomic_DNA"/>
</dbReference>
<accession>A0A1C7I8V2</accession>
<dbReference type="SUPFAM" id="SSF54106">
    <property type="entry name" value="LysM domain"/>
    <property type="match status" value="1"/>
</dbReference>
<dbReference type="STRING" id="1796616.A4V09_06510"/>
<name>A0A1C7I8V2_9FIRM</name>
<gene>
    <name evidence="1" type="ORF">A4V09_06510</name>
</gene>
<protein>
    <recommendedName>
        <fullName evidence="3">LysM domain-containing protein</fullName>
    </recommendedName>
</protein>
<evidence type="ECO:0000313" key="1">
    <source>
        <dbReference type="EMBL" id="ANU75448.1"/>
    </source>
</evidence>
<dbReference type="Gene3D" id="3.10.350.10">
    <property type="entry name" value="LysM domain"/>
    <property type="match status" value="1"/>
</dbReference>
<evidence type="ECO:0008006" key="3">
    <source>
        <dbReference type="Google" id="ProtNLM"/>
    </source>
</evidence>
<sequence>MRESRKRARRRRTNRAKLLGIGFLALVITLIFSVRAAATANAGTADSSRTKYYASIQIEKGTSLWEIAGDYMTEEYNSAQQYIEEVMQMNHLESDIIYEGAYLCVPYYSSEQK</sequence>
<dbReference type="InterPro" id="IPR036779">
    <property type="entry name" value="LysM_dom_sf"/>
</dbReference>
<dbReference type="OrthoDB" id="1716479at2"/>
<reference evidence="1" key="1">
    <citation type="submission" date="2017-04" db="EMBL/GenBank/DDBJ databases">
        <title>Complete Genome Sequences of Twelve Strains of a Stable Defined Moderately Diverse Mouse Microbiota 2 (sDMDMm2).</title>
        <authorList>
            <person name="Uchimura Y."/>
            <person name="Wyss M."/>
            <person name="Brugiroux S."/>
            <person name="Limenitakis J.P."/>
            <person name="Stecher B."/>
            <person name="McCoy K.D."/>
            <person name="Macpherson A.J."/>
        </authorList>
    </citation>
    <scope>NUCLEOTIDE SEQUENCE</scope>
    <source>
        <strain evidence="1">YL58</strain>
    </source>
</reference>
<organism evidence="1 2">
    <name type="scientific">Blautia pseudococcoides</name>
    <dbReference type="NCBI Taxonomy" id="1796616"/>
    <lineage>
        <taxon>Bacteria</taxon>
        <taxon>Bacillati</taxon>
        <taxon>Bacillota</taxon>
        <taxon>Clostridia</taxon>
        <taxon>Lachnospirales</taxon>
        <taxon>Lachnospiraceae</taxon>
        <taxon>Blautia</taxon>
    </lineage>
</organism>
<dbReference type="AlphaFoldDB" id="A0A1C7I8V2"/>
<dbReference type="KEGG" id="byl:A4V09_06510"/>
<dbReference type="RefSeq" id="WP_065541646.1">
    <property type="nucleotide sequence ID" value="NZ_CP015405.2"/>
</dbReference>
<evidence type="ECO:0000313" key="2">
    <source>
        <dbReference type="Proteomes" id="UP000092574"/>
    </source>
</evidence>
<keyword evidence="2" id="KW-1185">Reference proteome</keyword>
<proteinExistence type="predicted"/>